<accession>A0A6A5ZQX2</accession>
<sequence length="90" mass="10410">MEEFSRGCDGQLKVSEDIIKSAQLKGRVEKIIDESKKKLSKDGVIYWTGYAKFFDEDMADDDYCSKPENTWSLFLSVSEHLHLLRHPPDL</sequence>
<proteinExistence type="predicted"/>
<organism evidence="1 2">
    <name type="scientific">Lophiotrema nucula</name>
    <dbReference type="NCBI Taxonomy" id="690887"/>
    <lineage>
        <taxon>Eukaryota</taxon>
        <taxon>Fungi</taxon>
        <taxon>Dikarya</taxon>
        <taxon>Ascomycota</taxon>
        <taxon>Pezizomycotina</taxon>
        <taxon>Dothideomycetes</taxon>
        <taxon>Pleosporomycetidae</taxon>
        <taxon>Pleosporales</taxon>
        <taxon>Lophiotremataceae</taxon>
        <taxon>Lophiotrema</taxon>
    </lineage>
</organism>
<evidence type="ECO:0000313" key="1">
    <source>
        <dbReference type="EMBL" id="KAF2121545.1"/>
    </source>
</evidence>
<name>A0A6A5ZQX2_9PLEO</name>
<dbReference type="AlphaFoldDB" id="A0A6A5ZQX2"/>
<dbReference type="Proteomes" id="UP000799770">
    <property type="component" value="Unassembled WGS sequence"/>
</dbReference>
<gene>
    <name evidence="1" type="ORF">BDV96DRAFT_216500</name>
</gene>
<protein>
    <submittedName>
        <fullName evidence="1">Uncharacterized protein</fullName>
    </submittedName>
</protein>
<reference evidence="1" key="1">
    <citation type="journal article" date="2020" name="Stud. Mycol.">
        <title>101 Dothideomycetes genomes: a test case for predicting lifestyles and emergence of pathogens.</title>
        <authorList>
            <person name="Haridas S."/>
            <person name="Albert R."/>
            <person name="Binder M."/>
            <person name="Bloem J."/>
            <person name="Labutti K."/>
            <person name="Salamov A."/>
            <person name="Andreopoulos B."/>
            <person name="Baker S."/>
            <person name="Barry K."/>
            <person name="Bills G."/>
            <person name="Bluhm B."/>
            <person name="Cannon C."/>
            <person name="Castanera R."/>
            <person name="Culley D."/>
            <person name="Daum C."/>
            <person name="Ezra D."/>
            <person name="Gonzalez J."/>
            <person name="Henrissat B."/>
            <person name="Kuo A."/>
            <person name="Liang C."/>
            <person name="Lipzen A."/>
            <person name="Lutzoni F."/>
            <person name="Magnuson J."/>
            <person name="Mondo S."/>
            <person name="Nolan M."/>
            <person name="Ohm R."/>
            <person name="Pangilinan J."/>
            <person name="Park H.-J."/>
            <person name="Ramirez L."/>
            <person name="Alfaro M."/>
            <person name="Sun H."/>
            <person name="Tritt A."/>
            <person name="Yoshinaga Y."/>
            <person name="Zwiers L.-H."/>
            <person name="Turgeon B."/>
            <person name="Goodwin S."/>
            <person name="Spatafora J."/>
            <person name="Crous P."/>
            <person name="Grigoriev I."/>
        </authorList>
    </citation>
    <scope>NUCLEOTIDE SEQUENCE</scope>
    <source>
        <strain evidence="1">CBS 627.86</strain>
    </source>
</reference>
<keyword evidence="2" id="KW-1185">Reference proteome</keyword>
<dbReference type="EMBL" id="ML977312">
    <property type="protein sequence ID" value="KAF2121545.1"/>
    <property type="molecule type" value="Genomic_DNA"/>
</dbReference>
<dbReference type="OrthoDB" id="21678at2759"/>
<evidence type="ECO:0000313" key="2">
    <source>
        <dbReference type="Proteomes" id="UP000799770"/>
    </source>
</evidence>